<evidence type="ECO:0000313" key="2">
    <source>
        <dbReference type="EMBL" id="KZS93264.1"/>
    </source>
</evidence>
<dbReference type="AlphaFoldDB" id="A0A164UIN2"/>
<dbReference type="InterPro" id="IPR024775">
    <property type="entry name" value="DinB-like"/>
</dbReference>
<reference evidence="2 3" key="1">
    <citation type="journal article" date="2016" name="Mol. Biol. Evol.">
        <title>Comparative Genomics of Early-Diverging Mushroom-Forming Fungi Provides Insights into the Origins of Lignocellulose Decay Capabilities.</title>
        <authorList>
            <person name="Nagy L.G."/>
            <person name="Riley R."/>
            <person name="Tritt A."/>
            <person name="Adam C."/>
            <person name="Daum C."/>
            <person name="Floudas D."/>
            <person name="Sun H."/>
            <person name="Yadav J.S."/>
            <person name="Pangilinan J."/>
            <person name="Larsson K.H."/>
            <person name="Matsuura K."/>
            <person name="Barry K."/>
            <person name="Labutti K."/>
            <person name="Kuo R."/>
            <person name="Ohm R.A."/>
            <person name="Bhattacharya S.S."/>
            <person name="Shirouzu T."/>
            <person name="Yoshinaga Y."/>
            <person name="Martin F.M."/>
            <person name="Grigoriev I.V."/>
            <person name="Hibbett D.S."/>
        </authorList>
    </citation>
    <scope>NUCLEOTIDE SEQUENCE [LARGE SCALE GENOMIC DNA]</scope>
    <source>
        <strain evidence="2 3">HHB9708</strain>
    </source>
</reference>
<organism evidence="2 3">
    <name type="scientific">Sistotremastrum niveocremeum HHB9708</name>
    <dbReference type="NCBI Taxonomy" id="1314777"/>
    <lineage>
        <taxon>Eukaryota</taxon>
        <taxon>Fungi</taxon>
        <taxon>Dikarya</taxon>
        <taxon>Basidiomycota</taxon>
        <taxon>Agaricomycotina</taxon>
        <taxon>Agaricomycetes</taxon>
        <taxon>Sistotremastrales</taxon>
        <taxon>Sistotremastraceae</taxon>
        <taxon>Sertulicium</taxon>
        <taxon>Sertulicium niveocremeum</taxon>
    </lineage>
</organism>
<feature type="domain" description="DinB-like" evidence="1">
    <location>
        <begin position="46"/>
        <end position="168"/>
    </location>
</feature>
<sequence>MSPAHHNTEPEHLAADDGLTALGQLQTVSCTVLFQALNLLSTSITSDAQMTYNSTSIPGSTIGKHLRHAYAHFDLLLEAMQGERPWIVNYDVRQRQSPIESSVRAAKEAIEGLILKLTHLRDDVNADIHIDDPVILNAVTPDRQIFQSTFGRELWFAALHAVHHWSMIRLIASEQFVHVEESFGISPSTLVYRGSNAPLAKARI</sequence>
<evidence type="ECO:0000259" key="1">
    <source>
        <dbReference type="Pfam" id="PF12867"/>
    </source>
</evidence>
<proteinExistence type="predicted"/>
<dbReference type="Proteomes" id="UP000076722">
    <property type="component" value="Unassembled WGS sequence"/>
</dbReference>
<dbReference type="STRING" id="1314777.A0A164UIN2"/>
<accession>A0A164UIN2</accession>
<dbReference type="PANTHER" id="PTHR39473">
    <property type="match status" value="1"/>
</dbReference>
<evidence type="ECO:0000313" key="3">
    <source>
        <dbReference type="Proteomes" id="UP000076722"/>
    </source>
</evidence>
<dbReference type="OrthoDB" id="5564877at2759"/>
<dbReference type="PANTHER" id="PTHR39473:SF1">
    <property type="entry name" value="DINB-LIKE DOMAIN-CONTAINING PROTEIN"/>
    <property type="match status" value="1"/>
</dbReference>
<name>A0A164UIN2_9AGAM</name>
<protein>
    <recommendedName>
        <fullName evidence="1">DinB-like domain-containing protein</fullName>
    </recommendedName>
</protein>
<gene>
    <name evidence="2" type="ORF">SISNIDRAFT_485539</name>
</gene>
<dbReference type="EMBL" id="KV419407">
    <property type="protein sequence ID" value="KZS93264.1"/>
    <property type="molecule type" value="Genomic_DNA"/>
</dbReference>
<keyword evidence="3" id="KW-1185">Reference proteome</keyword>
<dbReference type="Pfam" id="PF12867">
    <property type="entry name" value="DinB_2"/>
    <property type="match status" value="1"/>
</dbReference>